<dbReference type="EMBL" id="ML987190">
    <property type="protein sequence ID" value="KAF2254136.1"/>
    <property type="molecule type" value="Genomic_DNA"/>
</dbReference>
<evidence type="ECO:0000313" key="2">
    <source>
        <dbReference type="Proteomes" id="UP000800094"/>
    </source>
</evidence>
<dbReference type="GeneID" id="54577969"/>
<keyword evidence="2" id="KW-1185">Reference proteome</keyword>
<dbReference type="RefSeq" id="XP_033689140.1">
    <property type="nucleotide sequence ID" value="XM_033824639.1"/>
</dbReference>
<sequence length="174" mass="19429">MGYSHYWNIMGAAFWQDILPKLVEDSRKIIDASGVHVQYESDDESPPILDAIQGIQFNGRGDDGHETFDICGGDCKTDRKPYDLVVCAILLRAHQLAPSAISIRSDGNWGDWWEAHDLVSRLWPGATVSCPWEETEQTEESVGIKVQYVRFPSALPIRRGVVGIMVVSWPAVNS</sequence>
<name>A0A6A6IUS0_9PLEO</name>
<proteinExistence type="predicted"/>
<dbReference type="Proteomes" id="UP000800094">
    <property type="component" value="Unassembled WGS sequence"/>
</dbReference>
<evidence type="ECO:0000313" key="1">
    <source>
        <dbReference type="EMBL" id="KAF2254136.1"/>
    </source>
</evidence>
<gene>
    <name evidence="1" type="ORF">BU26DRAFT_446949</name>
</gene>
<reference evidence="1" key="1">
    <citation type="journal article" date="2020" name="Stud. Mycol.">
        <title>101 Dothideomycetes genomes: a test case for predicting lifestyles and emergence of pathogens.</title>
        <authorList>
            <person name="Haridas S."/>
            <person name="Albert R."/>
            <person name="Binder M."/>
            <person name="Bloem J."/>
            <person name="Labutti K."/>
            <person name="Salamov A."/>
            <person name="Andreopoulos B."/>
            <person name="Baker S."/>
            <person name="Barry K."/>
            <person name="Bills G."/>
            <person name="Bluhm B."/>
            <person name="Cannon C."/>
            <person name="Castanera R."/>
            <person name="Culley D."/>
            <person name="Daum C."/>
            <person name="Ezra D."/>
            <person name="Gonzalez J."/>
            <person name="Henrissat B."/>
            <person name="Kuo A."/>
            <person name="Liang C."/>
            <person name="Lipzen A."/>
            <person name="Lutzoni F."/>
            <person name="Magnuson J."/>
            <person name="Mondo S."/>
            <person name="Nolan M."/>
            <person name="Ohm R."/>
            <person name="Pangilinan J."/>
            <person name="Park H.-J."/>
            <person name="Ramirez L."/>
            <person name="Alfaro M."/>
            <person name="Sun H."/>
            <person name="Tritt A."/>
            <person name="Yoshinaga Y."/>
            <person name="Zwiers L.-H."/>
            <person name="Turgeon B."/>
            <person name="Goodwin S."/>
            <person name="Spatafora J."/>
            <person name="Crous P."/>
            <person name="Grigoriev I."/>
        </authorList>
    </citation>
    <scope>NUCLEOTIDE SEQUENCE</scope>
    <source>
        <strain evidence="1">CBS 122368</strain>
    </source>
</reference>
<protein>
    <submittedName>
        <fullName evidence="1">Uncharacterized protein</fullName>
    </submittedName>
</protein>
<dbReference type="AlphaFoldDB" id="A0A6A6IUS0"/>
<dbReference type="OrthoDB" id="2958217at2759"/>
<organism evidence="1 2">
    <name type="scientific">Trematosphaeria pertusa</name>
    <dbReference type="NCBI Taxonomy" id="390896"/>
    <lineage>
        <taxon>Eukaryota</taxon>
        <taxon>Fungi</taxon>
        <taxon>Dikarya</taxon>
        <taxon>Ascomycota</taxon>
        <taxon>Pezizomycotina</taxon>
        <taxon>Dothideomycetes</taxon>
        <taxon>Pleosporomycetidae</taxon>
        <taxon>Pleosporales</taxon>
        <taxon>Massarineae</taxon>
        <taxon>Trematosphaeriaceae</taxon>
        <taxon>Trematosphaeria</taxon>
    </lineage>
</organism>
<accession>A0A6A6IUS0</accession>